<evidence type="ECO:0000313" key="11">
    <source>
        <dbReference type="Proteomes" id="UP000042527"/>
    </source>
</evidence>
<keyword evidence="6" id="KW-0961">Cell wall biogenesis/degradation</keyword>
<reference evidence="8 12" key="3">
    <citation type="submission" date="2019-08" db="EMBL/GenBank/DDBJ databases">
        <authorList>
            <person name="Kuhnert P."/>
        </authorList>
    </citation>
    <scope>NUCLEOTIDE SEQUENCE [LARGE SCALE GENOMIC DNA]</scope>
    <source>
        <strain evidence="8 12">B36.5</strain>
    </source>
</reference>
<sequence>MKEDIINSNAGEGLTVKEIQEKTDLYEPMSFLQSRFWADFKSEYGWAYKQFSVTADSSKFILTVLLRNIRPFGKLAYFPMAPETLLSEDSCDYETAKKQGDLLVRLTEALRAKLPKDVFLFRFDPPWSTRIDNAKGTLENTEPTNVSGAKIPARAKNIAQAFPLLPQSSGGYRIIDAPYDVQPPDTVCLDLSQTEEFLSENLKSKWRYNIRLAEKKGILIERKEGEEAAAAGIDIFYALYQQTAERDAIAIHRKEYYAKLCRKSCPEARIFVYIAEYEKKTLASIITIFTKKEAVYLYGASSNENRNLMPTYLLQWRAILDAKEHGCLRYDFYGIPPTDDPSHPMYGLYRFKTGFGGSILHRVGSLDVPVKPLRYVCYTAAEKLRAFWFKKIKKMLRRGGGS</sequence>
<evidence type="ECO:0000256" key="5">
    <source>
        <dbReference type="ARBA" id="ARBA00023315"/>
    </source>
</evidence>
<dbReference type="Pfam" id="PF02388">
    <property type="entry name" value="FemAB"/>
    <property type="match status" value="2"/>
</dbReference>
<evidence type="ECO:0000256" key="6">
    <source>
        <dbReference type="ARBA" id="ARBA00023316"/>
    </source>
</evidence>
<protein>
    <submittedName>
        <fullName evidence="7">FemAB family protein</fullName>
    </submittedName>
    <submittedName>
        <fullName evidence="8">Peptidoglycan bridge formation glycyltransferase FemA/FemB family protein</fullName>
    </submittedName>
</protein>
<reference evidence="11" key="1">
    <citation type="submission" date="2015-01" db="EMBL/GenBank/DDBJ databases">
        <authorList>
            <person name="Manzoor Shahid"/>
            <person name="Zubair Saima"/>
        </authorList>
    </citation>
    <scope>NUCLEOTIDE SEQUENCE [LARGE SCALE GENOMIC DNA]</scope>
    <source>
        <strain evidence="11">V1</strain>
    </source>
</reference>
<reference evidence="7" key="2">
    <citation type="submission" date="2015-01" db="EMBL/GenBank/DDBJ databases">
        <authorList>
            <person name="Xiang T."/>
            <person name="Song Y."/>
            <person name="Huang L."/>
            <person name="Wang B."/>
            <person name="Wu P."/>
        </authorList>
    </citation>
    <scope>NUCLEOTIDE SEQUENCE [LARGE SCALE GENOMIC DNA]</scope>
    <source>
        <strain evidence="7">V1</strain>
    </source>
</reference>
<evidence type="ECO:0000313" key="8">
    <source>
        <dbReference type="EMBL" id="QEJ96725.1"/>
    </source>
</evidence>
<dbReference type="OrthoDB" id="9785911at2"/>
<evidence type="ECO:0000313" key="12">
    <source>
        <dbReference type="Proteomes" id="UP000323594"/>
    </source>
</evidence>
<dbReference type="InterPro" id="IPR050644">
    <property type="entry name" value="PG_Glycine_Bridge_Synth"/>
</dbReference>
<dbReference type="AlphaFoldDB" id="A0A0B7GVV3"/>
<dbReference type="EMBL" id="CP042817">
    <property type="protein sequence ID" value="QEJ96725.1"/>
    <property type="molecule type" value="Genomic_DNA"/>
</dbReference>
<dbReference type="GO" id="GO:0071555">
    <property type="term" value="P:cell wall organization"/>
    <property type="evidence" value="ECO:0007669"/>
    <property type="project" value="UniProtKB-KW"/>
</dbReference>
<keyword evidence="2" id="KW-0808">Transferase</keyword>
<organism evidence="7 11">
    <name type="scientific">Treponema phagedenis</name>
    <dbReference type="NCBI Taxonomy" id="162"/>
    <lineage>
        <taxon>Bacteria</taxon>
        <taxon>Pseudomonadati</taxon>
        <taxon>Spirochaetota</taxon>
        <taxon>Spirochaetia</taxon>
        <taxon>Spirochaetales</taxon>
        <taxon>Treponemataceae</taxon>
        <taxon>Treponema</taxon>
    </lineage>
</organism>
<dbReference type="GO" id="GO:0008360">
    <property type="term" value="P:regulation of cell shape"/>
    <property type="evidence" value="ECO:0007669"/>
    <property type="project" value="UniProtKB-KW"/>
</dbReference>
<proteinExistence type="inferred from homology"/>
<dbReference type="GO" id="GO:0016755">
    <property type="term" value="F:aminoacyltransferase activity"/>
    <property type="evidence" value="ECO:0007669"/>
    <property type="project" value="InterPro"/>
</dbReference>
<dbReference type="PANTHER" id="PTHR36174">
    <property type="entry name" value="LIPID II:GLYCINE GLYCYLTRANSFERASE"/>
    <property type="match status" value="1"/>
</dbReference>
<comment type="similarity">
    <text evidence="1">Belongs to the FemABX family.</text>
</comment>
<dbReference type="InterPro" id="IPR016181">
    <property type="entry name" value="Acyl_CoA_acyltransferase"/>
</dbReference>
<evidence type="ECO:0000256" key="2">
    <source>
        <dbReference type="ARBA" id="ARBA00022679"/>
    </source>
</evidence>
<dbReference type="EMBL" id="CP042817">
    <property type="protein sequence ID" value="QEJ96796.1"/>
    <property type="molecule type" value="Genomic_DNA"/>
</dbReference>
<dbReference type="PROSITE" id="PS51191">
    <property type="entry name" value="FEMABX"/>
    <property type="match status" value="1"/>
</dbReference>
<evidence type="ECO:0000256" key="3">
    <source>
        <dbReference type="ARBA" id="ARBA00022960"/>
    </source>
</evidence>
<dbReference type="SUPFAM" id="SSF55729">
    <property type="entry name" value="Acyl-CoA N-acyltransferases (Nat)"/>
    <property type="match status" value="2"/>
</dbReference>
<evidence type="ECO:0000313" key="10">
    <source>
        <dbReference type="EMBL" id="QEJ96885.1"/>
    </source>
</evidence>
<dbReference type="Proteomes" id="UP000323594">
    <property type="component" value="Chromosome"/>
</dbReference>
<dbReference type="InterPro" id="IPR003447">
    <property type="entry name" value="FEMABX"/>
</dbReference>
<gene>
    <name evidence="8" type="ORF">FUT82_01010</name>
    <name evidence="9" type="ORF">FUT82_01550</name>
    <name evidence="10" type="ORF">FUT82_02065</name>
    <name evidence="7" type="ORF">TPHV1_50074</name>
</gene>
<dbReference type="Gene3D" id="3.40.630.30">
    <property type="match status" value="2"/>
</dbReference>
<dbReference type="GO" id="GO:0009252">
    <property type="term" value="P:peptidoglycan biosynthetic process"/>
    <property type="evidence" value="ECO:0007669"/>
    <property type="project" value="UniProtKB-KW"/>
</dbReference>
<accession>A0A0B7GVV3</accession>
<dbReference type="EMBL" id="CDNC01000045">
    <property type="protein sequence ID" value="CEM62814.1"/>
    <property type="molecule type" value="Genomic_DNA"/>
</dbReference>
<dbReference type="Proteomes" id="UP000042527">
    <property type="component" value="Unassembled WGS sequence"/>
</dbReference>
<evidence type="ECO:0000256" key="1">
    <source>
        <dbReference type="ARBA" id="ARBA00009943"/>
    </source>
</evidence>
<name>A0A0B7GVV3_TREPH</name>
<keyword evidence="5" id="KW-0012">Acyltransferase</keyword>
<keyword evidence="11" id="KW-1185">Reference proteome</keyword>
<evidence type="ECO:0000313" key="9">
    <source>
        <dbReference type="EMBL" id="QEJ96796.1"/>
    </source>
</evidence>
<dbReference type="EMBL" id="CP042817">
    <property type="protein sequence ID" value="QEJ96885.1"/>
    <property type="molecule type" value="Genomic_DNA"/>
</dbReference>
<keyword evidence="3" id="KW-0133">Cell shape</keyword>
<dbReference type="GeneID" id="57751880"/>
<evidence type="ECO:0000256" key="4">
    <source>
        <dbReference type="ARBA" id="ARBA00022984"/>
    </source>
</evidence>
<dbReference type="PANTHER" id="PTHR36174:SF1">
    <property type="entry name" value="LIPID II:GLYCINE GLYCYLTRANSFERASE"/>
    <property type="match status" value="1"/>
</dbReference>
<dbReference type="RefSeq" id="WP_024751846.1">
    <property type="nucleotide sequence ID" value="NZ_CDNC01000045.1"/>
</dbReference>
<keyword evidence="4" id="KW-0573">Peptidoglycan synthesis</keyword>
<evidence type="ECO:0000313" key="7">
    <source>
        <dbReference type="EMBL" id="CEM62814.1"/>
    </source>
</evidence>